<evidence type="ECO:0000256" key="3">
    <source>
        <dbReference type="ARBA" id="ARBA00012438"/>
    </source>
</evidence>
<dbReference type="InterPro" id="IPR036097">
    <property type="entry name" value="HisK_dim/P_sf"/>
</dbReference>
<dbReference type="SUPFAM" id="SSF47226">
    <property type="entry name" value="Histidine-containing phosphotransfer domain, HPT domain"/>
    <property type="match status" value="1"/>
</dbReference>
<keyword evidence="5" id="KW-0808">Transferase</keyword>
<evidence type="ECO:0000256" key="1">
    <source>
        <dbReference type="ARBA" id="ARBA00000085"/>
    </source>
</evidence>
<dbReference type="SMART" id="SM00260">
    <property type="entry name" value="CheW"/>
    <property type="match status" value="2"/>
</dbReference>
<dbReference type="InterPro" id="IPR036641">
    <property type="entry name" value="HPT_dom_sf"/>
</dbReference>
<reference evidence="13 14" key="1">
    <citation type="submission" date="2020-03" db="EMBL/GenBank/DDBJ databases">
        <title>WGS of the type strain of Planosporangium spp.</title>
        <authorList>
            <person name="Thawai C."/>
        </authorList>
    </citation>
    <scope>NUCLEOTIDE SEQUENCE [LARGE SCALE GENOMIC DNA]</scope>
    <source>
        <strain evidence="13 14">TBRC 5610</strain>
    </source>
</reference>
<dbReference type="CDD" id="cd00731">
    <property type="entry name" value="CheA_reg"/>
    <property type="match status" value="1"/>
</dbReference>
<dbReference type="SUPFAM" id="SSF55874">
    <property type="entry name" value="ATPase domain of HSP90 chaperone/DNA topoisomerase II/histidine kinase"/>
    <property type="match status" value="1"/>
</dbReference>
<feature type="domain" description="Histidine kinase" evidence="10">
    <location>
        <begin position="264"/>
        <end position="508"/>
    </location>
</feature>
<evidence type="ECO:0000256" key="9">
    <source>
        <dbReference type="SAM" id="MobiDB-lite"/>
    </source>
</evidence>
<dbReference type="PRINTS" id="PR00344">
    <property type="entry name" value="BCTRLSENSOR"/>
</dbReference>
<comment type="caution">
    <text evidence="13">The sequence shown here is derived from an EMBL/GenBank/DDBJ whole genome shotgun (WGS) entry which is preliminary data.</text>
</comment>
<dbReference type="InterPro" id="IPR003594">
    <property type="entry name" value="HATPase_dom"/>
</dbReference>
<dbReference type="InterPro" id="IPR004105">
    <property type="entry name" value="CheA-like_dim"/>
</dbReference>
<comment type="subcellular location">
    <subcellularLocation>
        <location evidence="2">Cell membrane</location>
    </subcellularLocation>
</comment>
<protein>
    <recommendedName>
        <fullName evidence="3">histidine kinase</fullName>
        <ecNumber evidence="3">2.7.13.3</ecNumber>
    </recommendedName>
</protein>
<keyword evidence="14" id="KW-1185">Reference proteome</keyword>
<dbReference type="SUPFAM" id="SSF47384">
    <property type="entry name" value="Homodimeric domain of signal transducing histidine kinase"/>
    <property type="match status" value="1"/>
</dbReference>
<dbReference type="InterPro" id="IPR002545">
    <property type="entry name" value="CheW-lke_dom"/>
</dbReference>
<dbReference type="InterPro" id="IPR037006">
    <property type="entry name" value="CheA-like_homodim_sf"/>
</dbReference>
<organism evidence="13 14">
    <name type="scientific">Planosporangium thailandense</name>
    <dbReference type="NCBI Taxonomy" id="765197"/>
    <lineage>
        <taxon>Bacteria</taxon>
        <taxon>Bacillati</taxon>
        <taxon>Actinomycetota</taxon>
        <taxon>Actinomycetes</taxon>
        <taxon>Micromonosporales</taxon>
        <taxon>Micromonosporaceae</taxon>
        <taxon>Planosporangium</taxon>
    </lineage>
</organism>
<gene>
    <name evidence="13" type="ORF">HC031_18835</name>
</gene>
<dbReference type="Pfam" id="PF02518">
    <property type="entry name" value="HATPase_c"/>
    <property type="match status" value="1"/>
</dbReference>
<dbReference type="Pfam" id="PF01627">
    <property type="entry name" value="Hpt"/>
    <property type="match status" value="1"/>
</dbReference>
<evidence type="ECO:0000256" key="8">
    <source>
        <dbReference type="PROSITE-ProRule" id="PRU00110"/>
    </source>
</evidence>
<name>A0ABX0Y099_9ACTN</name>
<dbReference type="PROSITE" id="PS50109">
    <property type="entry name" value="HIS_KIN"/>
    <property type="match status" value="1"/>
</dbReference>
<dbReference type="PANTHER" id="PTHR43395">
    <property type="entry name" value="SENSOR HISTIDINE KINASE CHEA"/>
    <property type="match status" value="1"/>
</dbReference>
<dbReference type="Gene3D" id="2.40.50.180">
    <property type="entry name" value="CheA-289, Domain 4"/>
    <property type="match status" value="1"/>
</dbReference>
<evidence type="ECO:0000256" key="5">
    <source>
        <dbReference type="ARBA" id="ARBA00022679"/>
    </source>
</evidence>
<sequence length="823" mass="87006">MDELGDIVQEFLVESHENLDQLDRDLVALEQQPGSRELLSSIFRTIHTIKGTSGFLAFNRLERVTHVGENLLARLRDGTQVMTPETTDTLLRMVDVVRTLLAAIEETGAEGEVDVEGVIAAVTSCIDSGDGAGAKAVAAPGGPASPTAASPAAASAGAAATAPAAGPAITEPPAAVVGAAVVGAAVVGAGAAPEAGAETTPEASAGGPAAIEAVAQASSVEVSPLEAVAEPAPDAPVATAPAGSVDDEHGPGQARRSIADSSIRVDVDLLDKLMNLVGELVLTRNQMLRAVNASSDATLARTGQRLNLITSELQEGVMKTRMQAIDHLWSKLPRVVRDLSSSVGKQVRLAMEGRETELDRSLLEAVKDPLTHLVRNAVDHGIEAPADRVAAGKAAEGVLTLRAYHEGGHVIVEVADDGKGMDPDRIAAVAVKRGLLTRDQVAHMERREILNLVFKPGFSTADKVTNVSGRGVGMDVVKTNIERIGGAVDVESTQGEGTTWRLTIPLTLAIIQALTVECGTERYAIPQVAVHELVYLDGQNGRVIEHAMGAQVYRLRGKLLPLVRLDETLGLPARSGDRDVYVAVLQADGRRFGLVVDRVLNTEEVVVKALSSRFKEIGMYAGATLLGDGRVALILDVPALARRAHLNVGAVERAQAEIDAQTRGAGDAVDRLLIAGVGDRRVAIPLDMVTRLEEFPLERFERVGAREVVQYRDQILPVLRLAQLLGVYSAAEDEATSVPVVVYTERGRSVALAVDRIVDIVEDVVDAKRDFGDDGLMGSAVIQQRVTELLDVRRAIMAADPRFDADADTDAGYDIEQTMMVGA</sequence>
<dbReference type="CDD" id="cd16916">
    <property type="entry name" value="HATPase_CheA-like"/>
    <property type="match status" value="1"/>
</dbReference>
<feature type="compositionally biased region" description="Low complexity" evidence="9">
    <location>
        <begin position="224"/>
        <end position="242"/>
    </location>
</feature>
<dbReference type="InterPro" id="IPR005467">
    <property type="entry name" value="His_kinase_dom"/>
</dbReference>
<dbReference type="Gene3D" id="1.20.120.160">
    <property type="entry name" value="HPT domain"/>
    <property type="match status" value="1"/>
</dbReference>
<dbReference type="SMART" id="SM00387">
    <property type="entry name" value="HATPase_c"/>
    <property type="match status" value="1"/>
</dbReference>
<dbReference type="Pfam" id="PF01584">
    <property type="entry name" value="CheW"/>
    <property type="match status" value="2"/>
</dbReference>
<dbReference type="InterPro" id="IPR036890">
    <property type="entry name" value="HATPase_C_sf"/>
</dbReference>
<dbReference type="InterPro" id="IPR008207">
    <property type="entry name" value="Sig_transdc_His_kin_Hpt_dom"/>
</dbReference>
<evidence type="ECO:0000259" key="11">
    <source>
        <dbReference type="PROSITE" id="PS50851"/>
    </source>
</evidence>
<accession>A0ABX0Y099</accession>
<evidence type="ECO:0000313" key="14">
    <source>
        <dbReference type="Proteomes" id="UP000722989"/>
    </source>
</evidence>
<feature type="modified residue" description="Phosphohistidine" evidence="8">
    <location>
        <position position="47"/>
    </location>
</feature>
<evidence type="ECO:0000256" key="6">
    <source>
        <dbReference type="ARBA" id="ARBA00022777"/>
    </source>
</evidence>
<feature type="domain" description="CheW-like" evidence="11">
    <location>
        <begin position="510"/>
        <end position="646"/>
    </location>
</feature>
<dbReference type="PROSITE" id="PS50894">
    <property type="entry name" value="HPT"/>
    <property type="match status" value="1"/>
</dbReference>
<dbReference type="Gene3D" id="3.30.565.10">
    <property type="entry name" value="Histidine kinase-like ATPase, C-terminal domain"/>
    <property type="match status" value="1"/>
</dbReference>
<dbReference type="CDD" id="cd00088">
    <property type="entry name" value="HPT"/>
    <property type="match status" value="1"/>
</dbReference>
<dbReference type="SUPFAM" id="SSF50341">
    <property type="entry name" value="CheW-like"/>
    <property type="match status" value="2"/>
</dbReference>
<evidence type="ECO:0000256" key="2">
    <source>
        <dbReference type="ARBA" id="ARBA00004236"/>
    </source>
</evidence>
<keyword evidence="6" id="KW-0418">Kinase</keyword>
<feature type="region of interest" description="Disordered" evidence="9">
    <location>
        <begin position="222"/>
        <end position="257"/>
    </location>
</feature>
<feature type="domain" description="HPt" evidence="12">
    <location>
        <begin position="1"/>
        <end position="104"/>
    </location>
</feature>
<evidence type="ECO:0000259" key="10">
    <source>
        <dbReference type="PROSITE" id="PS50109"/>
    </source>
</evidence>
<dbReference type="EC" id="2.7.13.3" evidence="3"/>
<dbReference type="Pfam" id="PF02895">
    <property type="entry name" value="H-kinase_dim"/>
    <property type="match status" value="1"/>
</dbReference>
<dbReference type="InterPro" id="IPR051315">
    <property type="entry name" value="Bact_Chemotaxis_CheA"/>
</dbReference>
<evidence type="ECO:0000256" key="4">
    <source>
        <dbReference type="ARBA" id="ARBA00022553"/>
    </source>
</evidence>
<evidence type="ECO:0000313" key="13">
    <source>
        <dbReference type="EMBL" id="NJC71760.1"/>
    </source>
</evidence>
<proteinExistence type="predicted"/>
<feature type="domain" description="CheW-like" evidence="11">
    <location>
        <begin position="669"/>
        <end position="801"/>
    </location>
</feature>
<evidence type="ECO:0000259" key="12">
    <source>
        <dbReference type="PROSITE" id="PS50894"/>
    </source>
</evidence>
<dbReference type="EMBL" id="JAATVY010000013">
    <property type="protein sequence ID" value="NJC71760.1"/>
    <property type="molecule type" value="Genomic_DNA"/>
</dbReference>
<dbReference type="PANTHER" id="PTHR43395:SF1">
    <property type="entry name" value="CHEMOTAXIS PROTEIN CHEA"/>
    <property type="match status" value="1"/>
</dbReference>
<dbReference type="Gene3D" id="2.30.30.40">
    <property type="entry name" value="SH3 Domains"/>
    <property type="match status" value="1"/>
</dbReference>
<keyword evidence="4 8" id="KW-0597">Phosphoprotein</keyword>
<dbReference type="InterPro" id="IPR004358">
    <property type="entry name" value="Sig_transdc_His_kin-like_C"/>
</dbReference>
<comment type="catalytic activity">
    <reaction evidence="1">
        <text>ATP + protein L-histidine = ADP + protein N-phospho-L-histidine.</text>
        <dbReference type="EC" id="2.7.13.3"/>
    </reaction>
</comment>
<dbReference type="SMART" id="SM01231">
    <property type="entry name" value="H-kinase_dim"/>
    <property type="match status" value="1"/>
</dbReference>
<dbReference type="InterPro" id="IPR036061">
    <property type="entry name" value="CheW-like_dom_sf"/>
</dbReference>
<dbReference type="Gene3D" id="1.10.287.560">
    <property type="entry name" value="Histidine kinase CheA-like, homodimeric domain"/>
    <property type="match status" value="1"/>
</dbReference>
<evidence type="ECO:0000256" key="7">
    <source>
        <dbReference type="ARBA" id="ARBA00023012"/>
    </source>
</evidence>
<dbReference type="PROSITE" id="PS50851">
    <property type="entry name" value="CHEW"/>
    <property type="match status" value="2"/>
</dbReference>
<dbReference type="SMART" id="SM00073">
    <property type="entry name" value="HPT"/>
    <property type="match status" value="1"/>
</dbReference>
<dbReference type="Proteomes" id="UP000722989">
    <property type="component" value="Unassembled WGS sequence"/>
</dbReference>
<keyword evidence="7" id="KW-0902">Two-component regulatory system</keyword>